<accession>A0ACB9I2F9</accession>
<organism evidence="1 2">
    <name type="scientific">Smallanthus sonchifolius</name>
    <dbReference type="NCBI Taxonomy" id="185202"/>
    <lineage>
        <taxon>Eukaryota</taxon>
        <taxon>Viridiplantae</taxon>
        <taxon>Streptophyta</taxon>
        <taxon>Embryophyta</taxon>
        <taxon>Tracheophyta</taxon>
        <taxon>Spermatophyta</taxon>
        <taxon>Magnoliopsida</taxon>
        <taxon>eudicotyledons</taxon>
        <taxon>Gunneridae</taxon>
        <taxon>Pentapetalae</taxon>
        <taxon>asterids</taxon>
        <taxon>campanulids</taxon>
        <taxon>Asterales</taxon>
        <taxon>Asteraceae</taxon>
        <taxon>Asteroideae</taxon>
        <taxon>Heliantheae alliance</taxon>
        <taxon>Millerieae</taxon>
        <taxon>Smallanthus</taxon>
    </lineage>
</organism>
<evidence type="ECO:0000313" key="1">
    <source>
        <dbReference type="EMBL" id="KAI3802403.1"/>
    </source>
</evidence>
<dbReference type="EMBL" id="CM042027">
    <property type="protein sequence ID" value="KAI3802403.1"/>
    <property type="molecule type" value="Genomic_DNA"/>
</dbReference>
<evidence type="ECO:0000313" key="2">
    <source>
        <dbReference type="Proteomes" id="UP001056120"/>
    </source>
</evidence>
<name>A0ACB9I2F9_9ASTR</name>
<gene>
    <name evidence="1" type="ORF">L1987_30535</name>
</gene>
<proteinExistence type="predicted"/>
<reference evidence="2" key="1">
    <citation type="journal article" date="2022" name="Mol. Ecol. Resour.">
        <title>The genomes of chicory, endive, great burdock and yacon provide insights into Asteraceae palaeo-polyploidization history and plant inulin production.</title>
        <authorList>
            <person name="Fan W."/>
            <person name="Wang S."/>
            <person name="Wang H."/>
            <person name="Wang A."/>
            <person name="Jiang F."/>
            <person name="Liu H."/>
            <person name="Zhao H."/>
            <person name="Xu D."/>
            <person name="Zhang Y."/>
        </authorList>
    </citation>
    <scope>NUCLEOTIDE SEQUENCE [LARGE SCALE GENOMIC DNA]</scope>
    <source>
        <strain evidence="2">cv. Yunnan</strain>
    </source>
</reference>
<sequence>METIGLRSRVFTFDEKEIVGGGVRQWCRRWWWWETCKNDCTEALNKIFVSHDGSALIAFRICYQINLALALALAALRRAKDEYPVVNFERYLNNILSHQHPAQPVPKLTVYLDAIDQMVSKKSRSRQKTQSFDLEDFLANSPPWPPVTSPARLI</sequence>
<comment type="caution">
    <text evidence="1">The sequence shown here is derived from an EMBL/GenBank/DDBJ whole genome shotgun (WGS) entry which is preliminary data.</text>
</comment>
<dbReference type="Proteomes" id="UP001056120">
    <property type="component" value="Linkage Group LG10"/>
</dbReference>
<keyword evidence="2" id="KW-1185">Reference proteome</keyword>
<reference evidence="1 2" key="2">
    <citation type="journal article" date="2022" name="Mol. Ecol. Resour.">
        <title>The genomes of chicory, endive, great burdock and yacon provide insights into Asteraceae paleo-polyploidization history and plant inulin production.</title>
        <authorList>
            <person name="Fan W."/>
            <person name="Wang S."/>
            <person name="Wang H."/>
            <person name="Wang A."/>
            <person name="Jiang F."/>
            <person name="Liu H."/>
            <person name="Zhao H."/>
            <person name="Xu D."/>
            <person name="Zhang Y."/>
        </authorList>
    </citation>
    <scope>NUCLEOTIDE SEQUENCE [LARGE SCALE GENOMIC DNA]</scope>
    <source>
        <strain evidence="2">cv. Yunnan</strain>
        <tissue evidence="1">Leaves</tissue>
    </source>
</reference>
<protein>
    <submittedName>
        <fullName evidence="1">Uncharacterized protein</fullName>
    </submittedName>
</protein>